<dbReference type="PANTHER" id="PTHR35165:SF1">
    <property type="entry name" value="OS04G0577375 PROTEIN"/>
    <property type="match status" value="1"/>
</dbReference>
<dbReference type="Pfam" id="PF16594">
    <property type="entry name" value="ATP-synt_Z"/>
    <property type="match status" value="1"/>
</dbReference>
<feature type="transmembrane region" description="Helical" evidence="1">
    <location>
        <begin position="26"/>
        <end position="47"/>
    </location>
</feature>
<keyword evidence="1" id="KW-0812">Transmembrane</keyword>
<dbReference type="EMBL" id="CAUOFW020004736">
    <property type="protein sequence ID" value="CAK9167040.1"/>
    <property type="molecule type" value="Genomic_DNA"/>
</dbReference>
<dbReference type="InterPro" id="IPR032238">
    <property type="entry name" value="ATP-synth_Z"/>
</dbReference>
<feature type="transmembrane region" description="Helical" evidence="1">
    <location>
        <begin position="59"/>
        <end position="80"/>
    </location>
</feature>
<name>A0ABC8TCA0_9AQUA</name>
<organism evidence="2 3">
    <name type="scientific">Ilex paraguariensis</name>
    <name type="common">yerba mate</name>
    <dbReference type="NCBI Taxonomy" id="185542"/>
    <lineage>
        <taxon>Eukaryota</taxon>
        <taxon>Viridiplantae</taxon>
        <taxon>Streptophyta</taxon>
        <taxon>Embryophyta</taxon>
        <taxon>Tracheophyta</taxon>
        <taxon>Spermatophyta</taxon>
        <taxon>Magnoliopsida</taxon>
        <taxon>eudicotyledons</taxon>
        <taxon>Gunneridae</taxon>
        <taxon>Pentapetalae</taxon>
        <taxon>asterids</taxon>
        <taxon>campanulids</taxon>
        <taxon>Aquifoliales</taxon>
        <taxon>Aquifoliaceae</taxon>
        <taxon>Ilex</taxon>
    </lineage>
</organism>
<gene>
    <name evidence="2" type="ORF">ILEXP_LOCUS36290</name>
</gene>
<protein>
    <submittedName>
        <fullName evidence="2">Uncharacterized protein</fullName>
    </submittedName>
</protein>
<accession>A0ABC8TCA0</accession>
<dbReference type="Proteomes" id="UP001642360">
    <property type="component" value="Unassembled WGS sequence"/>
</dbReference>
<evidence type="ECO:0000313" key="2">
    <source>
        <dbReference type="EMBL" id="CAK9167040.1"/>
    </source>
</evidence>
<keyword evidence="1" id="KW-1133">Transmembrane helix</keyword>
<evidence type="ECO:0000256" key="1">
    <source>
        <dbReference type="SAM" id="Phobius"/>
    </source>
</evidence>
<keyword evidence="3" id="KW-1185">Reference proteome</keyword>
<comment type="caution">
    <text evidence="2">The sequence shown here is derived from an EMBL/GenBank/DDBJ whole genome shotgun (WGS) entry which is preliminary data.</text>
</comment>
<sequence>MGSYNKEERHDGVIIRYKEFEKIVKAFIACLGSFLLSMIGGMMLGWWELRYHPTNSQLWMVPFGLILFVTPIIVWLSVFISDVCSSKEPNPSNQIKLSVVSPVIDPERDEQTLSK</sequence>
<keyword evidence="1" id="KW-0472">Membrane</keyword>
<proteinExistence type="predicted"/>
<evidence type="ECO:0000313" key="3">
    <source>
        <dbReference type="Proteomes" id="UP001642360"/>
    </source>
</evidence>
<dbReference type="PANTHER" id="PTHR35165">
    <property type="entry name" value="OS08G0113900 PROTEIN"/>
    <property type="match status" value="1"/>
</dbReference>
<reference evidence="2 3" key="1">
    <citation type="submission" date="2024-02" db="EMBL/GenBank/DDBJ databases">
        <authorList>
            <person name="Vignale AGUSTIN F."/>
            <person name="Sosa J E."/>
            <person name="Modenutti C."/>
        </authorList>
    </citation>
    <scope>NUCLEOTIDE SEQUENCE [LARGE SCALE GENOMIC DNA]</scope>
</reference>
<dbReference type="AlphaFoldDB" id="A0ABC8TCA0"/>